<dbReference type="PANTHER" id="PTHR33376:SF7">
    <property type="entry name" value="C4-DICARBOXYLATE-BINDING PROTEIN DCTB"/>
    <property type="match status" value="1"/>
</dbReference>
<proteinExistence type="inferred from homology"/>
<dbReference type="EMBL" id="LJQP01000426">
    <property type="protein sequence ID" value="KPX57991.1"/>
    <property type="molecule type" value="Genomic_DNA"/>
</dbReference>
<reference evidence="4 5" key="1">
    <citation type="submission" date="2015-09" db="EMBL/GenBank/DDBJ databases">
        <title>Genome announcement of multiple Pseudomonas syringae strains.</title>
        <authorList>
            <person name="Thakur S."/>
            <person name="Wang P.W."/>
            <person name="Gong Y."/>
            <person name="Weir B.S."/>
            <person name="Guttman D.S."/>
        </authorList>
    </citation>
    <scope>NUCLEOTIDE SEQUENCE [LARGE SCALE GENOMIC DNA]</scope>
    <source>
        <strain evidence="4 5">ICMP3507</strain>
    </source>
</reference>
<keyword evidence="2" id="KW-0813">Transport</keyword>
<gene>
    <name evidence="4" type="ORF">ALO35_04106</name>
</gene>
<dbReference type="NCBIfam" id="NF037995">
    <property type="entry name" value="TRAP_S1"/>
    <property type="match status" value="1"/>
</dbReference>
<dbReference type="Pfam" id="PF03480">
    <property type="entry name" value="DctP"/>
    <property type="match status" value="1"/>
</dbReference>
<evidence type="ECO:0000256" key="3">
    <source>
        <dbReference type="ARBA" id="ARBA00022729"/>
    </source>
</evidence>
<dbReference type="PATRIC" id="fig|53707.9.peg.6101"/>
<name>A0A0N8RSX3_PSEAV</name>
<keyword evidence="4" id="KW-0675">Receptor</keyword>
<dbReference type="AlphaFoldDB" id="A0A0N8RSX3"/>
<organism evidence="4 5">
    <name type="scientific">Pseudomonas amygdali pv. lachrymans</name>
    <name type="common">Pseudomonas syringae pv. lachrymans</name>
    <dbReference type="NCBI Taxonomy" id="53707"/>
    <lineage>
        <taxon>Bacteria</taxon>
        <taxon>Pseudomonadati</taxon>
        <taxon>Pseudomonadota</taxon>
        <taxon>Gammaproteobacteria</taxon>
        <taxon>Pseudomonadales</taxon>
        <taxon>Pseudomonadaceae</taxon>
        <taxon>Pseudomonas</taxon>
        <taxon>Pseudomonas amygdali</taxon>
    </lineage>
</organism>
<dbReference type="GO" id="GO:0055085">
    <property type="term" value="P:transmembrane transport"/>
    <property type="evidence" value="ECO:0007669"/>
    <property type="project" value="InterPro"/>
</dbReference>
<dbReference type="CDD" id="cd13603">
    <property type="entry name" value="PBP2_TRAP_Siap_TeaA_like"/>
    <property type="match status" value="1"/>
</dbReference>
<dbReference type="InterPro" id="IPR018389">
    <property type="entry name" value="DctP_fam"/>
</dbReference>
<evidence type="ECO:0000313" key="4">
    <source>
        <dbReference type="EMBL" id="KPX57991.1"/>
    </source>
</evidence>
<dbReference type="InterPro" id="IPR038404">
    <property type="entry name" value="TRAP_DctP_sf"/>
</dbReference>
<keyword evidence="3" id="KW-0732">Signal</keyword>
<comment type="similarity">
    <text evidence="1">Belongs to the bacterial solute-binding protein 7 family.</text>
</comment>
<dbReference type="Proteomes" id="UP000050265">
    <property type="component" value="Unassembled WGS sequence"/>
</dbReference>
<dbReference type="InterPro" id="IPR004682">
    <property type="entry name" value="TRAP_DctP"/>
</dbReference>
<dbReference type="NCBIfam" id="TIGR00787">
    <property type="entry name" value="dctP"/>
    <property type="match status" value="1"/>
</dbReference>
<sequence length="342" mass="37191">MAATLFNVEFAAMLKFSSRLNAVFGALTGLALLIGANAAMADQTLRLAHASSSSSLINQAMTRFAAQVSAQTNGELKVQLYPDGQLGDEAPIVDSVGAGAIDIGLGGSTDGIDPRLNALSLPFLFEDSVAVHAYLDSEAGKKFLSMGQDHGFVMLSALDSGFRQFANSKHPILQPADLSGLKIRTPPNPVILATIKQLGGLGQSIPFGEVYTSLQSGVVGGVEPELRDFYDQKWYEVAKYVSLSNYVWSANFWFINKDKYESLSTTERAALDKAVVDTTAWYRSQLEAVYSKIQQEMQGKGVKFNDVNPRPFRELSNPVYAQFGKVWGEDFVSQLRHDAQGE</sequence>
<dbReference type="PANTHER" id="PTHR33376">
    <property type="match status" value="1"/>
</dbReference>
<protein>
    <submittedName>
        <fullName evidence="4">TRAP transporter solute receptor DctP family protein</fullName>
    </submittedName>
</protein>
<evidence type="ECO:0000256" key="2">
    <source>
        <dbReference type="ARBA" id="ARBA00022448"/>
    </source>
</evidence>
<evidence type="ECO:0000313" key="5">
    <source>
        <dbReference type="Proteomes" id="UP000050265"/>
    </source>
</evidence>
<dbReference type="Gene3D" id="3.40.190.170">
    <property type="entry name" value="Bacterial extracellular solute-binding protein, family 7"/>
    <property type="match status" value="1"/>
</dbReference>
<comment type="caution">
    <text evidence="4">The sequence shown here is derived from an EMBL/GenBank/DDBJ whole genome shotgun (WGS) entry which is preliminary data.</text>
</comment>
<accession>A0A0N8RSX3</accession>
<dbReference type="GO" id="GO:0030288">
    <property type="term" value="C:outer membrane-bounded periplasmic space"/>
    <property type="evidence" value="ECO:0007669"/>
    <property type="project" value="InterPro"/>
</dbReference>
<dbReference type="PIRSF" id="PIRSF006470">
    <property type="entry name" value="DctB"/>
    <property type="match status" value="1"/>
</dbReference>
<evidence type="ECO:0000256" key="1">
    <source>
        <dbReference type="ARBA" id="ARBA00009023"/>
    </source>
</evidence>